<sequence>MSQDPLITKDCKEPQDSTPEQDYCISRELSSLGVSNFSQNSLISYYSKERLVPIQISLSSRYVCLLFEPENGIQYYHILQRYSNALLHQAYLEKIVSTFHLYDPMDCGVKSIEADGDAHLIFSLISSYDNDVDRIKVLRIKKNNHVFDMTYAAPGETRTYLTFQSVSIDFRYLAACRRVQVPSEEAQDHSTQYQRIRTRFLSISDGEIQQCAETEDDIVLNPLNLQTKITFVGTTGKALICLLKTDLSLYDVNAKQYLSRLPFFSYQGIEIGYYMDIKQYFLIDKSKGKEYQIEITNDQVQLIDSSPVVNIEESDDIGFSISSIPYQYSTKGMTPIYSVQNNTSFCVAQQAFELTIDNMKYSRSIILPRLKVCYTISNVEPYQTVVLDLSNLDISFVTTIPTRNLSYGCDSSTNCSRFILSDSDYKKSDICQGISLISTLSSFFKERLYPLRANRVRNVGAFSCSGKYLSMKIDGTLKIFDLMEKVEIFSAVGMKALFSDNQEAFVLHVGGFNYQYFAINDQGKFELRNPFIKNVASRVDFMPGSNTKLVIYDEFYNTLVVRDMETNKVTKLVKKVTFQSSKYTLLTDTLFAYQETRVTSKGKQNVLVIFNFKEQHPEIELFTEDQILCVKLSSDSKFIYVATSSCIKILDKNNLEKTMCSYSVSNVIEIIEKEDQTYLICKHDESTHQILGVKTLNPILKTKLQTNHDSFTSGQFIMKYIIQGLQNEDQQVKENAIIAYRQFHQLGMVDTHYGKNGDTILHYLIQNNDSSLLNSYFSDVSEDHDLYHCSFAGKSPLSYAYESNKMQHMNIMLEYFISNPKKFFALSEDLLNLMECSLPSAKTMIVNLFQTPHLFKCSLPYQIPSSESIILLPIEGNQLGVPLCNTIVEKFQESEGDSVTVQLATTKFLYNFERGSKSSLEFLSRYANEDSEEVVRSKLRLIILYKYEECLKFLKLQTGIFFLLLSLYMLRSVFFRDSITLTTIVLLLNTVFVGYEINQMVRSGLKGYFDSIWNYTDITGFMLLYVGVLGPLILTVNESDFFSQSIIMIDNITVMCLLLRGMSHLRIFSNLRYLINMIVEIIKDMSSFSILLIYWMIGFNLMFYSFKYQNEMNGQENKSFNQDISSSVFFTELQQTYKLSFGDFDTEGFNGFQWALFVISSFFIPLVLFNLIIAIMGDTYDRVQTSAACVDLKEQANLILEVEGLLHWKLDAGEERRTLICYSEDLGDEVSDSAAWEGKIKGLIKKMDRIEEKIDQTAQYARITNKLVTQNFQNMKQEMISALGMEIRAQLKKSQQQ</sequence>
<evidence type="ECO:0000313" key="8">
    <source>
        <dbReference type="EMBL" id="CDW79294.1"/>
    </source>
</evidence>
<evidence type="ECO:0000256" key="6">
    <source>
        <dbReference type="SAM" id="Phobius"/>
    </source>
</evidence>
<evidence type="ECO:0000259" key="7">
    <source>
        <dbReference type="Pfam" id="PF00520"/>
    </source>
</evidence>
<keyword evidence="2 6" id="KW-0812">Transmembrane</keyword>
<dbReference type="OrthoDB" id="437584at2759"/>
<evidence type="ECO:0000313" key="9">
    <source>
        <dbReference type="Proteomes" id="UP000039865"/>
    </source>
</evidence>
<comment type="subcellular location">
    <subcellularLocation>
        <location evidence="1">Membrane</location>
        <topology evidence="1">Multi-pass membrane protein</topology>
    </subcellularLocation>
</comment>
<dbReference type="InterPro" id="IPR005821">
    <property type="entry name" value="Ion_trans_dom"/>
</dbReference>
<evidence type="ECO:0000256" key="3">
    <source>
        <dbReference type="ARBA" id="ARBA00022737"/>
    </source>
</evidence>
<evidence type="ECO:0000256" key="2">
    <source>
        <dbReference type="ARBA" id="ARBA00022692"/>
    </source>
</evidence>
<name>A0A078AAQ3_STYLE</name>
<evidence type="ECO:0000256" key="1">
    <source>
        <dbReference type="ARBA" id="ARBA00004141"/>
    </source>
</evidence>
<evidence type="ECO:0000256" key="4">
    <source>
        <dbReference type="ARBA" id="ARBA00022989"/>
    </source>
</evidence>
<dbReference type="InterPro" id="IPR036322">
    <property type="entry name" value="WD40_repeat_dom_sf"/>
</dbReference>
<dbReference type="GO" id="GO:0005886">
    <property type="term" value="C:plasma membrane"/>
    <property type="evidence" value="ECO:0007669"/>
    <property type="project" value="TreeGrafter"/>
</dbReference>
<gene>
    <name evidence="8" type="primary">Contig17507.g18627</name>
    <name evidence="8" type="ORF">STYLEM_8280</name>
</gene>
<organism evidence="8 9">
    <name type="scientific">Stylonychia lemnae</name>
    <name type="common">Ciliate</name>
    <dbReference type="NCBI Taxonomy" id="5949"/>
    <lineage>
        <taxon>Eukaryota</taxon>
        <taxon>Sar</taxon>
        <taxon>Alveolata</taxon>
        <taxon>Ciliophora</taxon>
        <taxon>Intramacronucleata</taxon>
        <taxon>Spirotrichea</taxon>
        <taxon>Stichotrichia</taxon>
        <taxon>Sporadotrichida</taxon>
        <taxon>Oxytrichidae</taxon>
        <taxon>Stylonychinae</taxon>
        <taxon>Stylonychia</taxon>
    </lineage>
</organism>
<keyword evidence="9" id="KW-1185">Reference proteome</keyword>
<feature type="transmembrane region" description="Helical" evidence="6">
    <location>
        <begin position="979"/>
        <end position="997"/>
    </location>
</feature>
<dbReference type="GO" id="GO:0005216">
    <property type="term" value="F:monoatomic ion channel activity"/>
    <property type="evidence" value="ECO:0007669"/>
    <property type="project" value="InterPro"/>
</dbReference>
<evidence type="ECO:0000256" key="5">
    <source>
        <dbReference type="ARBA" id="ARBA00023136"/>
    </source>
</evidence>
<reference evidence="8 9" key="1">
    <citation type="submission" date="2014-06" db="EMBL/GenBank/DDBJ databases">
        <authorList>
            <person name="Swart Estienne"/>
        </authorList>
    </citation>
    <scope>NUCLEOTIDE SEQUENCE [LARGE SCALE GENOMIC DNA]</scope>
    <source>
        <strain evidence="8 9">130c</strain>
    </source>
</reference>
<dbReference type="InParanoid" id="A0A078AAQ3"/>
<dbReference type="PANTHER" id="PTHR10582:SF2">
    <property type="entry name" value="INACTIVE"/>
    <property type="match status" value="1"/>
</dbReference>
<dbReference type="SUPFAM" id="SSF50978">
    <property type="entry name" value="WD40 repeat-like"/>
    <property type="match status" value="1"/>
</dbReference>
<dbReference type="InterPro" id="IPR024862">
    <property type="entry name" value="TRPV"/>
</dbReference>
<keyword evidence="3" id="KW-0677">Repeat</keyword>
<dbReference type="Proteomes" id="UP000039865">
    <property type="component" value="Unassembled WGS sequence"/>
</dbReference>
<dbReference type="Pfam" id="PF00520">
    <property type="entry name" value="Ion_trans"/>
    <property type="match status" value="1"/>
</dbReference>
<protein>
    <submittedName>
        <fullName evidence="8">Wd-40 repeat protein</fullName>
    </submittedName>
</protein>
<keyword evidence="5 6" id="KW-0472">Membrane</keyword>
<dbReference type="EMBL" id="CCKQ01007864">
    <property type="protein sequence ID" value="CDW79294.1"/>
    <property type="molecule type" value="Genomic_DNA"/>
</dbReference>
<keyword evidence="4 6" id="KW-1133">Transmembrane helix</keyword>
<feature type="transmembrane region" description="Helical" evidence="6">
    <location>
        <begin position="1154"/>
        <end position="1176"/>
    </location>
</feature>
<feature type="transmembrane region" description="Helical" evidence="6">
    <location>
        <begin position="1042"/>
        <end position="1061"/>
    </location>
</feature>
<feature type="domain" description="Ion transport" evidence="7">
    <location>
        <begin position="961"/>
        <end position="1185"/>
    </location>
</feature>
<proteinExistence type="predicted"/>
<feature type="transmembrane region" description="Helical" evidence="6">
    <location>
        <begin position="1018"/>
        <end position="1036"/>
    </location>
</feature>
<dbReference type="GO" id="GO:0098703">
    <property type="term" value="P:calcium ion import across plasma membrane"/>
    <property type="evidence" value="ECO:0007669"/>
    <property type="project" value="TreeGrafter"/>
</dbReference>
<dbReference type="PANTHER" id="PTHR10582">
    <property type="entry name" value="TRANSIENT RECEPTOR POTENTIAL ION CHANNEL PROTEIN"/>
    <property type="match status" value="1"/>
</dbReference>
<accession>A0A078AAQ3</accession>